<keyword evidence="2" id="KW-0597">Phosphoprotein</keyword>
<evidence type="ECO:0000256" key="4">
    <source>
        <dbReference type="ARBA" id="ARBA00022840"/>
    </source>
</evidence>
<dbReference type="RefSeq" id="WP_126556480.1">
    <property type="nucleotide sequence ID" value="NZ_BIFS01000002.1"/>
</dbReference>
<dbReference type="PROSITE" id="PS00297">
    <property type="entry name" value="HSP70_1"/>
    <property type="match status" value="1"/>
</dbReference>
<comment type="caution">
    <text evidence="8">The sequence shown here is derived from an EMBL/GenBank/DDBJ whole genome shotgun (WGS) entry which is preliminary data.</text>
</comment>
<dbReference type="InterPro" id="IPR043129">
    <property type="entry name" value="ATPase_NBD"/>
</dbReference>
<reference evidence="9" key="1">
    <citation type="submission" date="2018-12" db="EMBL/GenBank/DDBJ databases">
        <title>Tengunoibacter tsumagoiensis gen. nov., sp. nov., Dictyobacter kobayashii sp. nov., D. alpinus sp. nov., and D. joshuensis sp. nov. and description of Dictyobacteraceae fam. nov. within the order Ktedonobacterales isolated from Tengu-no-mugimeshi.</title>
        <authorList>
            <person name="Wang C.M."/>
            <person name="Zheng Y."/>
            <person name="Sakai Y."/>
            <person name="Toyoda A."/>
            <person name="Minakuchi Y."/>
            <person name="Abe K."/>
            <person name="Yokota A."/>
            <person name="Yabe S."/>
        </authorList>
    </citation>
    <scope>NUCLEOTIDE SEQUENCE [LARGE SCALE GENOMIC DNA]</scope>
    <source>
        <strain evidence="9">Uno11</strain>
    </source>
</reference>
<dbReference type="Proteomes" id="UP000287188">
    <property type="component" value="Unassembled WGS sequence"/>
</dbReference>
<accession>A0A402AV58</accession>
<dbReference type="PANTHER" id="PTHR19375">
    <property type="entry name" value="HEAT SHOCK PROTEIN 70KDA"/>
    <property type="match status" value="1"/>
</dbReference>
<evidence type="ECO:0000313" key="8">
    <source>
        <dbReference type="EMBL" id="GCE22967.1"/>
    </source>
</evidence>
<dbReference type="GO" id="GO:0140662">
    <property type="term" value="F:ATP-dependent protein folding chaperone"/>
    <property type="evidence" value="ECO:0007669"/>
    <property type="project" value="InterPro"/>
</dbReference>
<keyword evidence="6" id="KW-0143">Chaperone</keyword>
<evidence type="ECO:0000256" key="1">
    <source>
        <dbReference type="ARBA" id="ARBA00007381"/>
    </source>
</evidence>
<dbReference type="PRINTS" id="PR00301">
    <property type="entry name" value="HEATSHOCK70"/>
</dbReference>
<dbReference type="OrthoDB" id="9766019at2"/>
<evidence type="ECO:0000256" key="5">
    <source>
        <dbReference type="ARBA" id="ARBA00023016"/>
    </source>
</evidence>
<dbReference type="CDD" id="cd24029">
    <property type="entry name" value="ASKHA_NBD_HSP70_DnaK_HscA_HscC"/>
    <property type="match status" value="1"/>
</dbReference>
<keyword evidence="3 7" id="KW-0547">Nucleotide-binding</keyword>
<dbReference type="InterPro" id="IPR013126">
    <property type="entry name" value="Hsp_70_fam"/>
</dbReference>
<dbReference type="PROSITE" id="PS00329">
    <property type="entry name" value="HSP70_2"/>
    <property type="match status" value="1"/>
</dbReference>
<dbReference type="EMBL" id="BIFS01000002">
    <property type="protein sequence ID" value="GCE22967.1"/>
    <property type="molecule type" value="Genomic_DNA"/>
</dbReference>
<keyword evidence="4 7" id="KW-0067">ATP-binding</keyword>
<sequence>MSDQTVPTIFGIDLGTTYSCIAYVDEFSKPVVIPNLEGDSTTPSVVQFEGDNRIVGKEAKNSAVMNPTEACEMVKRHMGESDWRFHYNGTDYTAEEISSYILRKLADDAEQAINIPVKDVVITCPAYFGIAERDATKKAGEIAGFNVREIINEPTAAAVMYGLQNEQDQVVLVYDLGGGTFDITVIEIQGGAITVVATGGDHTLGGRNWDEAVVRYVADQWMKEAGSNDDPVDTEETLQDLWIRAESAKHALTARKETTVVVSHNGKRIGIPLTREKFDELTNHLLEQTINYTNSTIEAAKARNYSKFDQILLVGGSTKMPQVNERLKQEYNIPLKVFDPDQAVAKGAAVYGRKLAIDEKIIHKIAELTGKTEEKVDLDSVSQTVREQAQQEVAEDSGLKLHAVKKYNDMSVTNVASHSFGIIAFDPGTQQDIISNLVLVNDPLPFTKVGKFYTQEAEQETVELKVMENSVTEKTIRDVTLGQEIGNAVLHLPPHLPDNALIEVTFDLNREGRLHIVGREPRSEQSIEIEIQTARGISEEEKEVARQRSNKLVIS</sequence>
<dbReference type="Gene3D" id="3.30.420.40">
    <property type="match status" value="2"/>
</dbReference>
<name>A0A402AV58_9CHLR</name>
<dbReference type="Pfam" id="PF00012">
    <property type="entry name" value="HSP70"/>
    <property type="match status" value="3"/>
</dbReference>
<dbReference type="PROSITE" id="PS01036">
    <property type="entry name" value="HSP70_3"/>
    <property type="match status" value="1"/>
</dbReference>
<dbReference type="Gene3D" id="3.90.640.10">
    <property type="entry name" value="Actin, Chain A, domain 4"/>
    <property type="match status" value="1"/>
</dbReference>
<dbReference type="Gene3D" id="2.60.34.10">
    <property type="entry name" value="Substrate Binding Domain Of DNAk, Chain A, domain 1"/>
    <property type="match status" value="1"/>
</dbReference>
<comment type="similarity">
    <text evidence="1 7">Belongs to the heat shock protein 70 family.</text>
</comment>
<evidence type="ECO:0000256" key="2">
    <source>
        <dbReference type="ARBA" id="ARBA00022553"/>
    </source>
</evidence>
<organism evidence="8 9">
    <name type="scientific">Dictyobacter kobayashii</name>
    <dbReference type="NCBI Taxonomy" id="2014872"/>
    <lineage>
        <taxon>Bacteria</taxon>
        <taxon>Bacillati</taxon>
        <taxon>Chloroflexota</taxon>
        <taxon>Ktedonobacteria</taxon>
        <taxon>Ktedonobacterales</taxon>
        <taxon>Dictyobacteraceae</taxon>
        <taxon>Dictyobacter</taxon>
    </lineage>
</organism>
<evidence type="ECO:0000313" key="9">
    <source>
        <dbReference type="Proteomes" id="UP000287188"/>
    </source>
</evidence>
<evidence type="ECO:0000256" key="6">
    <source>
        <dbReference type="ARBA" id="ARBA00023186"/>
    </source>
</evidence>
<dbReference type="SUPFAM" id="SSF53067">
    <property type="entry name" value="Actin-like ATPase domain"/>
    <property type="match status" value="2"/>
</dbReference>
<dbReference type="FunFam" id="3.30.420.40:FF:000071">
    <property type="entry name" value="Molecular chaperone DnaK"/>
    <property type="match status" value="1"/>
</dbReference>
<evidence type="ECO:0000256" key="3">
    <source>
        <dbReference type="ARBA" id="ARBA00022741"/>
    </source>
</evidence>
<gene>
    <name evidence="8" type="primary">dnaK_5</name>
    <name evidence="8" type="ORF">KDK_67670</name>
</gene>
<evidence type="ECO:0000256" key="7">
    <source>
        <dbReference type="RuleBase" id="RU003322"/>
    </source>
</evidence>
<dbReference type="InterPro" id="IPR029047">
    <property type="entry name" value="HSP70_peptide-bd_sf"/>
</dbReference>
<dbReference type="FunFam" id="3.90.640.10:FF:000003">
    <property type="entry name" value="Molecular chaperone DnaK"/>
    <property type="match status" value="1"/>
</dbReference>
<proteinExistence type="inferred from homology"/>
<keyword evidence="5" id="KW-0346">Stress response</keyword>
<dbReference type="AlphaFoldDB" id="A0A402AV58"/>
<protein>
    <submittedName>
        <fullName evidence="8">Molecular chaperone DnaK</fullName>
    </submittedName>
</protein>
<dbReference type="GO" id="GO:0005524">
    <property type="term" value="F:ATP binding"/>
    <property type="evidence" value="ECO:0007669"/>
    <property type="project" value="UniProtKB-KW"/>
</dbReference>
<dbReference type="InterPro" id="IPR018181">
    <property type="entry name" value="Heat_shock_70_CS"/>
</dbReference>
<dbReference type="SUPFAM" id="SSF100920">
    <property type="entry name" value="Heat shock protein 70kD (HSP70), peptide-binding domain"/>
    <property type="match status" value="1"/>
</dbReference>
<keyword evidence="9" id="KW-1185">Reference proteome</keyword>